<dbReference type="EMBL" id="BSPC01000027">
    <property type="protein sequence ID" value="GLS20239.1"/>
    <property type="molecule type" value="Genomic_DNA"/>
</dbReference>
<evidence type="ECO:0000313" key="1">
    <source>
        <dbReference type="EMBL" id="GLS20239.1"/>
    </source>
</evidence>
<proteinExistence type="predicted"/>
<comment type="caution">
    <text evidence="1">The sequence shown here is derived from an EMBL/GenBank/DDBJ whole genome shotgun (WGS) entry which is preliminary data.</text>
</comment>
<protein>
    <submittedName>
        <fullName evidence="1">Uncharacterized protein</fullName>
    </submittedName>
</protein>
<keyword evidence="2" id="KW-1185">Reference proteome</keyword>
<accession>A0ABQ6CKG3</accession>
<sequence length="87" mass="9362">MHVSVEQMRTLRSDGLSGWRSARAEADSLKGMRSGVLVKRGNVDKPDSAGDFSTLSRAAGGQLSEASVAFCERFLEPDMSSLQPLDC</sequence>
<name>A0ABQ6CKG3_9HYPH</name>
<dbReference type="Proteomes" id="UP001156882">
    <property type="component" value="Unassembled WGS sequence"/>
</dbReference>
<evidence type="ECO:0000313" key="2">
    <source>
        <dbReference type="Proteomes" id="UP001156882"/>
    </source>
</evidence>
<reference evidence="2" key="1">
    <citation type="journal article" date="2019" name="Int. J. Syst. Evol. Microbiol.">
        <title>The Global Catalogue of Microorganisms (GCM) 10K type strain sequencing project: providing services to taxonomists for standard genome sequencing and annotation.</title>
        <authorList>
            <consortium name="The Broad Institute Genomics Platform"/>
            <consortium name="The Broad Institute Genome Sequencing Center for Infectious Disease"/>
            <person name="Wu L."/>
            <person name="Ma J."/>
        </authorList>
    </citation>
    <scope>NUCLEOTIDE SEQUENCE [LARGE SCALE GENOMIC DNA]</scope>
    <source>
        <strain evidence="2">NBRC 101365</strain>
    </source>
</reference>
<organism evidence="1 2">
    <name type="scientific">Labrys miyagiensis</name>
    <dbReference type="NCBI Taxonomy" id="346912"/>
    <lineage>
        <taxon>Bacteria</taxon>
        <taxon>Pseudomonadati</taxon>
        <taxon>Pseudomonadota</taxon>
        <taxon>Alphaproteobacteria</taxon>
        <taxon>Hyphomicrobiales</taxon>
        <taxon>Xanthobacteraceae</taxon>
        <taxon>Labrys</taxon>
    </lineage>
</organism>
<gene>
    <name evidence="1" type="ORF">GCM10007874_32560</name>
</gene>